<reference evidence="1 2" key="3">
    <citation type="journal article" date="2022" name="Microbiol. Spectr.">
        <title>Folding features and dynamics of 3D genome architecture in plant fungal pathogens.</title>
        <authorList>
            <person name="Xia C."/>
        </authorList>
    </citation>
    <scope>NUCLEOTIDE SEQUENCE [LARGE SCALE GENOMIC DNA]</scope>
    <source>
        <strain evidence="1 2">93-210</strain>
    </source>
</reference>
<name>A0ACC0ETT4_9BASI</name>
<dbReference type="Proteomes" id="UP001060170">
    <property type="component" value="Chromosome 2"/>
</dbReference>
<dbReference type="EMBL" id="CM045866">
    <property type="protein sequence ID" value="KAI7960890.1"/>
    <property type="molecule type" value="Genomic_DNA"/>
</dbReference>
<gene>
    <name evidence="1" type="ORF">MJO28_001379</name>
</gene>
<comment type="caution">
    <text evidence="1">The sequence shown here is derived from an EMBL/GenBank/DDBJ whole genome shotgun (WGS) entry which is preliminary data.</text>
</comment>
<proteinExistence type="predicted"/>
<reference evidence="2" key="1">
    <citation type="journal article" date="2018" name="BMC Genomics">
        <title>Genomic insights into host adaptation between the wheat stripe rust pathogen (Puccinia striiformis f. sp. tritici) and the barley stripe rust pathogen (Puccinia striiformis f. sp. hordei).</title>
        <authorList>
            <person name="Xia C."/>
            <person name="Wang M."/>
            <person name="Yin C."/>
            <person name="Cornejo O.E."/>
            <person name="Hulbert S.H."/>
            <person name="Chen X."/>
        </authorList>
    </citation>
    <scope>NUCLEOTIDE SEQUENCE [LARGE SCALE GENOMIC DNA]</scope>
    <source>
        <strain evidence="2">93-210</strain>
    </source>
</reference>
<evidence type="ECO:0000313" key="1">
    <source>
        <dbReference type="EMBL" id="KAI7960890.1"/>
    </source>
</evidence>
<evidence type="ECO:0000313" key="2">
    <source>
        <dbReference type="Proteomes" id="UP001060170"/>
    </source>
</evidence>
<keyword evidence="2" id="KW-1185">Reference proteome</keyword>
<sequence length="133" mass="14668">LTHPQRLKERNRQTSKPPSNCPTFKMQIISLSIFAILAAFSAATPTADAVHHLERRQNCGNRASEAQSSAKLVVAARDRSRDVTCGLAQVLAPALWFADNKAAAVSSSNCTRTYDSMEGARTRSWIYFSDLLR</sequence>
<accession>A0ACC0ETT4</accession>
<organism evidence="1 2">
    <name type="scientific">Puccinia striiformis f. sp. tritici</name>
    <dbReference type="NCBI Taxonomy" id="168172"/>
    <lineage>
        <taxon>Eukaryota</taxon>
        <taxon>Fungi</taxon>
        <taxon>Dikarya</taxon>
        <taxon>Basidiomycota</taxon>
        <taxon>Pucciniomycotina</taxon>
        <taxon>Pucciniomycetes</taxon>
        <taxon>Pucciniales</taxon>
        <taxon>Pucciniaceae</taxon>
        <taxon>Puccinia</taxon>
    </lineage>
</organism>
<protein>
    <submittedName>
        <fullName evidence="1">Uncharacterized protein</fullName>
    </submittedName>
</protein>
<feature type="non-terminal residue" evidence="1">
    <location>
        <position position="1"/>
    </location>
</feature>
<reference evidence="2" key="2">
    <citation type="journal article" date="2018" name="Mol. Plant Microbe Interact.">
        <title>Genome sequence resources for the wheat stripe rust pathogen (Puccinia striiformis f. sp. tritici) and the barley stripe rust pathogen (Puccinia striiformis f. sp. hordei).</title>
        <authorList>
            <person name="Xia C."/>
            <person name="Wang M."/>
            <person name="Yin C."/>
            <person name="Cornejo O.E."/>
            <person name="Hulbert S.H."/>
            <person name="Chen X."/>
        </authorList>
    </citation>
    <scope>NUCLEOTIDE SEQUENCE [LARGE SCALE GENOMIC DNA]</scope>
    <source>
        <strain evidence="2">93-210</strain>
    </source>
</reference>